<dbReference type="PIRSF" id="PIRSF002741">
    <property type="entry name" value="MppA"/>
    <property type="match status" value="1"/>
</dbReference>
<dbReference type="Pfam" id="PF00496">
    <property type="entry name" value="SBP_bac_5"/>
    <property type="match status" value="1"/>
</dbReference>
<feature type="chain" id="PRO_5019493480" evidence="4">
    <location>
        <begin position="25"/>
        <end position="601"/>
    </location>
</feature>
<proteinExistence type="inferred from homology"/>
<accession>A0A429YYE9</accession>
<feature type="signal peptide" evidence="4">
    <location>
        <begin position="1"/>
        <end position="24"/>
    </location>
</feature>
<sequence length="601" mass="66901">MRLFKTLSALAVLSLPVIGSPAVAEPRHAISMHGEPALPADFEHLPYANPDAPKGGTVNYAVQGTFDSLNPLIIQGSAVRGILDLTYGNNVFETLMMRSYDEPFALYPLLAESIDTDDDRTYAEFTLDARARFSDGEPVTPEDVIFTFELLRDKGFPRYATTVNKLSAMEKVGERGVRFTFEMPDRELPLIIGLMPVLPKHAIDAENFAKSTLKPMIGSGPYRIQTVRPGELLVLRRDPDYWGKDIPSKRGFDNYDEIRLNYYRDENTMFEAFKKGLVDIFPEGSSTRWTNDYGFPAVSSGEVAKDTFRSGLPSGMYGFVMNTRRPLFQDRATRQALAGLFDFEWANQNLFSGVYRRTRSYWDGSELGSQGVPANEAEKALLAPFPDAVAPEIMDGAWAPPVSDGTGRDRSFLRQGFEALKAAGYTMQDRKMVNADGRPFAFEIMLRANGGQELALAWQRTLASLGIEATIRSVDAAQYQQRLLTRDYDVILANYTASLSPGVEQVGRWGSASKDAPGSWNFAGVAEPAVDALIETLLQARERGDFIDAVRALDRALLSGAYVVPLYHQGEQWVGRWARIEHAGQTPLYGYQLPTWWRVGD</sequence>
<dbReference type="GO" id="GO:0043190">
    <property type="term" value="C:ATP-binding cassette (ABC) transporter complex"/>
    <property type="evidence" value="ECO:0007669"/>
    <property type="project" value="InterPro"/>
</dbReference>
<dbReference type="AlphaFoldDB" id="A0A429YYE9"/>
<keyword evidence="7" id="KW-1185">Reference proteome</keyword>
<dbReference type="RefSeq" id="WP_126699958.1">
    <property type="nucleotide sequence ID" value="NZ_RWKW01000035.1"/>
</dbReference>
<evidence type="ECO:0000256" key="2">
    <source>
        <dbReference type="ARBA" id="ARBA00005695"/>
    </source>
</evidence>
<comment type="caution">
    <text evidence="6">The sequence shown here is derived from an EMBL/GenBank/DDBJ whole genome shotgun (WGS) entry which is preliminary data.</text>
</comment>
<name>A0A429YYE9_9HYPH</name>
<evidence type="ECO:0000313" key="7">
    <source>
        <dbReference type="Proteomes" id="UP000278398"/>
    </source>
</evidence>
<feature type="domain" description="Solute-binding protein family 5" evidence="5">
    <location>
        <begin position="106"/>
        <end position="513"/>
    </location>
</feature>
<keyword evidence="3 4" id="KW-0732">Signal</keyword>
<protein>
    <submittedName>
        <fullName evidence="6">ABC transporter substrate-binding protein</fullName>
    </submittedName>
</protein>
<dbReference type="InterPro" id="IPR039424">
    <property type="entry name" value="SBP_5"/>
</dbReference>
<dbReference type="Proteomes" id="UP000278398">
    <property type="component" value="Unassembled WGS sequence"/>
</dbReference>
<dbReference type="InterPro" id="IPR030678">
    <property type="entry name" value="Peptide/Ni-bd"/>
</dbReference>
<evidence type="ECO:0000256" key="1">
    <source>
        <dbReference type="ARBA" id="ARBA00004418"/>
    </source>
</evidence>
<dbReference type="OrthoDB" id="9803988at2"/>
<dbReference type="SUPFAM" id="SSF53850">
    <property type="entry name" value="Periplasmic binding protein-like II"/>
    <property type="match status" value="1"/>
</dbReference>
<dbReference type="EMBL" id="RWKW01000035">
    <property type="protein sequence ID" value="RST86487.1"/>
    <property type="molecule type" value="Genomic_DNA"/>
</dbReference>
<evidence type="ECO:0000313" key="6">
    <source>
        <dbReference type="EMBL" id="RST86487.1"/>
    </source>
</evidence>
<dbReference type="PANTHER" id="PTHR30290">
    <property type="entry name" value="PERIPLASMIC BINDING COMPONENT OF ABC TRANSPORTER"/>
    <property type="match status" value="1"/>
</dbReference>
<evidence type="ECO:0000256" key="3">
    <source>
        <dbReference type="ARBA" id="ARBA00022729"/>
    </source>
</evidence>
<dbReference type="GO" id="GO:1904680">
    <property type="term" value="F:peptide transmembrane transporter activity"/>
    <property type="evidence" value="ECO:0007669"/>
    <property type="project" value="TreeGrafter"/>
</dbReference>
<dbReference type="PANTHER" id="PTHR30290:SF64">
    <property type="entry name" value="ABC TRANSPORTER PERIPLASMIC BINDING PROTEIN"/>
    <property type="match status" value="1"/>
</dbReference>
<evidence type="ECO:0000256" key="4">
    <source>
        <dbReference type="SAM" id="SignalP"/>
    </source>
</evidence>
<reference evidence="6 7" key="1">
    <citation type="submission" date="2018-12" db="EMBL/GenBank/DDBJ databases">
        <title>Mesorhizobium carbonis sp. nov., isolated from coal mine water.</title>
        <authorList>
            <person name="Xin W."/>
            <person name="Xu Z."/>
            <person name="Xiang F."/>
            <person name="Zhang J."/>
            <person name="Xi L."/>
            <person name="Liu J."/>
        </authorList>
    </citation>
    <scope>NUCLEOTIDE SEQUENCE [LARGE SCALE GENOMIC DNA]</scope>
    <source>
        <strain evidence="6 7">B2.3</strain>
    </source>
</reference>
<gene>
    <name evidence="6" type="ORF">EJC49_10930</name>
</gene>
<dbReference type="GO" id="GO:0030288">
    <property type="term" value="C:outer membrane-bounded periplasmic space"/>
    <property type="evidence" value="ECO:0007669"/>
    <property type="project" value="TreeGrafter"/>
</dbReference>
<dbReference type="Gene3D" id="3.10.105.10">
    <property type="entry name" value="Dipeptide-binding Protein, Domain 3"/>
    <property type="match status" value="1"/>
</dbReference>
<dbReference type="Gene3D" id="3.40.190.10">
    <property type="entry name" value="Periplasmic binding protein-like II"/>
    <property type="match status" value="1"/>
</dbReference>
<organism evidence="6 7">
    <name type="scientific">Aquibium carbonis</name>
    <dbReference type="NCBI Taxonomy" id="2495581"/>
    <lineage>
        <taxon>Bacteria</taxon>
        <taxon>Pseudomonadati</taxon>
        <taxon>Pseudomonadota</taxon>
        <taxon>Alphaproteobacteria</taxon>
        <taxon>Hyphomicrobiales</taxon>
        <taxon>Phyllobacteriaceae</taxon>
        <taxon>Aquibium</taxon>
    </lineage>
</organism>
<evidence type="ECO:0000259" key="5">
    <source>
        <dbReference type="Pfam" id="PF00496"/>
    </source>
</evidence>
<dbReference type="CDD" id="cd08497">
    <property type="entry name" value="MbnE-like"/>
    <property type="match status" value="1"/>
</dbReference>
<comment type="similarity">
    <text evidence="2">Belongs to the bacterial solute-binding protein 5 family.</text>
</comment>
<comment type="subcellular location">
    <subcellularLocation>
        <location evidence="1">Periplasm</location>
    </subcellularLocation>
</comment>
<dbReference type="InterPro" id="IPR000914">
    <property type="entry name" value="SBP_5_dom"/>
</dbReference>
<dbReference type="GO" id="GO:0015833">
    <property type="term" value="P:peptide transport"/>
    <property type="evidence" value="ECO:0007669"/>
    <property type="project" value="TreeGrafter"/>
</dbReference>
<dbReference type="GO" id="GO:0042884">
    <property type="term" value="P:microcin transport"/>
    <property type="evidence" value="ECO:0007669"/>
    <property type="project" value="TreeGrafter"/>
</dbReference>